<name>A0ABN0UC13_9ACTN</name>
<evidence type="ECO:0000313" key="14">
    <source>
        <dbReference type="Proteomes" id="UP001500967"/>
    </source>
</evidence>
<keyword evidence="9" id="KW-0594">Phospholipid biosynthesis</keyword>
<evidence type="ECO:0000256" key="7">
    <source>
        <dbReference type="ARBA" id="ARBA00023098"/>
    </source>
</evidence>
<dbReference type="InterPro" id="IPR050324">
    <property type="entry name" value="CDP-alcohol_PTase-I"/>
</dbReference>
<dbReference type="PIRSF" id="PIRSF000847">
    <property type="entry name" value="Phos_ph_gly_syn"/>
    <property type="match status" value="1"/>
</dbReference>
<keyword evidence="7" id="KW-0443">Lipid metabolism</keyword>
<evidence type="ECO:0000256" key="9">
    <source>
        <dbReference type="ARBA" id="ARBA00023209"/>
    </source>
</evidence>
<dbReference type="InterPro" id="IPR000462">
    <property type="entry name" value="CDP-OH_P_trans"/>
</dbReference>
<keyword evidence="14" id="KW-1185">Reference proteome</keyword>
<sequence>MGGYVGTRRGGGIVPEASEVAPAPVEADPPVTARVLTVPNALSALRLLGVPVFVYLVLVAQADLLAFLVLVVSGFSDWLDGALARAWGQVSRIGQLLDPLADRLYVFTTVVTFAIRDIIPWWLALALVVRDAVLWVGLLVLRRYGYQSLPVHYVGKAATANLLYAFPLLLLGGQDGIVGAVAMPVGWAFAIWGVGLYWWAAALYVVQTGSLVRSARREQPAG</sequence>
<dbReference type="EMBL" id="BAAAGX010000014">
    <property type="protein sequence ID" value="GAA0245579.1"/>
    <property type="molecule type" value="Genomic_DNA"/>
</dbReference>
<evidence type="ECO:0000256" key="8">
    <source>
        <dbReference type="ARBA" id="ARBA00023136"/>
    </source>
</evidence>
<evidence type="ECO:0000256" key="12">
    <source>
        <dbReference type="SAM" id="Phobius"/>
    </source>
</evidence>
<feature type="transmembrane region" description="Helical" evidence="12">
    <location>
        <begin position="52"/>
        <end position="75"/>
    </location>
</feature>
<comment type="caution">
    <text evidence="13">The sequence shown here is derived from an EMBL/GenBank/DDBJ whole genome shotgun (WGS) entry which is preliminary data.</text>
</comment>
<evidence type="ECO:0000256" key="6">
    <source>
        <dbReference type="ARBA" id="ARBA00022989"/>
    </source>
</evidence>
<keyword evidence="5 12" id="KW-0812">Transmembrane</keyword>
<dbReference type="PANTHER" id="PTHR14269:SF62">
    <property type="entry name" value="CDP-DIACYLGLYCEROL--GLYCEROL-3-PHOSPHATE 3-PHOSPHATIDYLTRANSFERASE 1, CHLOROPLASTIC"/>
    <property type="match status" value="1"/>
</dbReference>
<dbReference type="InterPro" id="IPR048254">
    <property type="entry name" value="CDP_ALCOHOL_P_TRANSF_CS"/>
</dbReference>
<accession>A0ABN0UC13</accession>
<feature type="transmembrane region" description="Helical" evidence="12">
    <location>
        <begin position="185"/>
        <end position="206"/>
    </location>
</feature>
<keyword evidence="10" id="KW-1208">Phospholipid metabolism</keyword>
<feature type="transmembrane region" description="Helical" evidence="12">
    <location>
        <begin position="121"/>
        <end position="141"/>
    </location>
</feature>
<keyword evidence="3" id="KW-0444">Lipid biosynthesis</keyword>
<gene>
    <name evidence="13" type="ORF">GCM10009539_33670</name>
</gene>
<reference evidence="13 14" key="1">
    <citation type="journal article" date="2019" name="Int. J. Syst. Evol. Microbiol.">
        <title>The Global Catalogue of Microorganisms (GCM) 10K type strain sequencing project: providing services to taxonomists for standard genome sequencing and annotation.</title>
        <authorList>
            <consortium name="The Broad Institute Genomics Platform"/>
            <consortium name="The Broad Institute Genome Sequencing Center for Infectious Disease"/>
            <person name="Wu L."/>
            <person name="Ma J."/>
        </authorList>
    </citation>
    <scope>NUCLEOTIDE SEQUENCE [LARGE SCALE GENOMIC DNA]</scope>
    <source>
        <strain evidence="13 14">JCM 10425</strain>
    </source>
</reference>
<dbReference type="Gene3D" id="1.20.120.1760">
    <property type="match status" value="1"/>
</dbReference>
<comment type="subcellular location">
    <subcellularLocation>
        <location evidence="1">Membrane</location>
        <topology evidence="1">Multi-pass membrane protein</topology>
    </subcellularLocation>
</comment>
<dbReference type="PROSITE" id="PS00379">
    <property type="entry name" value="CDP_ALCOHOL_P_TRANSF"/>
    <property type="match status" value="1"/>
</dbReference>
<evidence type="ECO:0000256" key="1">
    <source>
        <dbReference type="ARBA" id="ARBA00004141"/>
    </source>
</evidence>
<proteinExistence type="inferred from homology"/>
<keyword evidence="6 12" id="KW-1133">Transmembrane helix</keyword>
<evidence type="ECO:0000256" key="2">
    <source>
        <dbReference type="ARBA" id="ARBA00010441"/>
    </source>
</evidence>
<dbReference type="InterPro" id="IPR043130">
    <property type="entry name" value="CDP-OH_PTrfase_TM_dom"/>
</dbReference>
<feature type="transmembrane region" description="Helical" evidence="12">
    <location>
        <begin position="153"/>
        <end position="173"/>
    </location>
</feature>
<evidence type="ECO:0000256" key="11">
    <source>
        <dbReference type="RuleBase" id="RU003750"/>
    </source>
</evidence>
<dbReference type="InterPro" id="IPR004570">
    <property type="entry name" value="Phosphatidylglycerol_P_synth"/>
</dbReference>
<evidence type="ECO:0000256" key="3">
    <source>
        <dbReference type="ARBA" id="ARBA00022516"/>
    </source>
</evidence>
<protein>
    <submittedName>
        <fullName evidence="13">CDP-alcohol phosphatidyltransferase family protein</fullName>
    </submittedName>
</protein>
<organism evidence="13 14">
    <name type="scientific">Cryptosporangium japonicum</name>
    <dbReference type="NCBI Taxonomy" id="80872"/>
    <lineage>
        <taxon>Bacteria</taxon>
        <taxon>Bacillati</taxon>
        <taxon>Actinomycetota</taxon>
        <taxon>Actinomycetes</taxon>
        <taxon>Cryptosporangiales</taxon>
        <taxon>Cryptosporangiaceae</taxon>
        <taxon>Cryptosporangium</taxon>
    </lineage>
</organism>
<dbReference type="Pfam" id="PF01066">
    <property type="entry name" value="CDP-OH_P_transf"/>
    <property type="match status" value="1"/>
</dbReference>
<keyword evidence="8 12" id="KW-0472">Membrane</keyword>
<comment type="similarity">
    <text evidence="2 11">Belongs to the CDP-alcohol phosphatidyltransferase class-I family.</text>
</comment>
<evidence type="ECO:0000256" key="10">
    <source>
        <dbReference type="ARBA" id="ARBA00023264"/>
    </source>
</evidence>
<dbReference type="Proteomes" id="UP001500967">
    <property type="component" value="Unassembled WGS sequence"/>
</dbReference>
<keyword evidence="4 11" id="KW-0808">Transferase</keyword>
<evidence type="ECO:0000256" key="4">
    <source>
        <dbReference type="ARBA" id="ARBA00022679"/>
    </source>
</evidence>
<evidence type="ECO:0000313" key="13">
    <source>
        <dbReference type="EMBL" id="GAA0245579.1"/>
    </source>
</evidence>
<evidence type="ECO:0000256" key="5">
    <source>
        <dbReference type="ARBA" id="ARBA00022692"/>
    </source>
</evidence>
<dbReference type="PANTHER" id="PTHR14269">
    <property type="entry name" value="CDP-DIACYLGLYCEROL--GLYCEROL-3-PHOSPHATE 3-PHOSPHATIDYLTRANSFERASE-RELATED"/>
    <property type="match status" value="1"/>
</dbReference>